<dbReference type="InterPro" id="IPR000242">
    <property type="entry name" value="PTP_cat"/>
</dbReference>
<evidence type="ECO:0008006" key="5">
    <source>
        <dbReference type="Google" id="ProtNLM"/>
    </source>
</evidence>
<dbReference type="EnsemblMetazoa" id="CJA31552b.1">
    <property type="protein sequence ID" value="CJA31552b.1"/>
    <property type="gene ID" value="WBGene00207399"/>
</dbReference>
<protein>
    <recommendedName>
        <fullName evidence="5">Tyrosine-protein phosphatase domain-containing protein</fullName>
    </recommendedName>
</protein>
<proteinExistence type="predicted"/>
<organism evidence="3 4">
    <name type="scientific">Caenorhabditis japonica</name>
    <dbReference type="NCBI Taxonomy" id="281687"/>
    <lineage>
        <taxon>Eukaryota</taxon>
        <taxon>Metazoa</taxon>
        <taxon>Ecdysozoa</taxon>
        <taxon>Nematoda</taxon>
        <taxon>Chromadorea</taxon>
        <taxon>Rhabditida</taxon>
        <taxon>Rhabditina</taxon>
        <taxon>Rhabditomorpha</taxon>
        <taxon>Rhabditoidea</taxon>
        <taxon>Rhabditidae</taxon>
        <taxon>Peloderinae</taxon>
        <taxon>Caenorhabditis</taxon>
    </lineage>
</organism>
<dbReference type="PANTHER" id="PTHR23219">
    <property type="entry name" value="TYROSINE-PROTEIN PHOSPHATASE C15H7.3-RELATED"/>
    <property type="match status" value="1"/>
</dbReference>
<feature type="domain" description="Tyrosine specific protein phosphatases" evidence="2">
    <location>
        <begin position="45"/>
        <end position="92"/>
    </location>
</feature>
<dbReference type="PANTHER" id="PTHR23219:SF12">
    <property type="entry name" value="TYROSINE-PROTEIN PHOSPHATASE DOMAIN-CONTAINING PROTEIN-RELATED"/>
    <property type="match status" value="1"/>
</dbReference>
<dbReference type="PROSITE" id="PS50056">
    <property type="entry name" value="TYR_PHOSPHATASE_2"/>
    <property type="match status" value="1"/>
</dbReference>
<dbReference type="AlphaFoldDB" id="A0A8R1IBQ8"/>
<dbReference type="GO" id="GO:0004725">
    <property type="term" value="F:protein tyrosine phosphatase activity"/>
    <property type="evidence" value="ECO:0007669"/>
    <property type="project" value="InterPro"/>
</dbReference>
<evidence type="ECO:0000259" key="1">
    <source>
        <dbReference type="PROSITE" id="PS50055"/>
    </source>
</evidence>
<sequence>MMEICDFWPDAKIPTVSGRPAITAASVFESDIDAEASIGVVSNFGAGRAGSFIVAALAIEKLRAAEIPNIRDLAVLVRNQRPGAIETFPQYVFSHIIPLTYSLKHVMSATLKAKVEKLISQLEQFAFEKMTEDDDDEEEDATD</sequence>
<reference evidence="4" key="1">
    <citation type="submission" date="2010-08" db="EMBL/GenBank/DDBJ databases">
        <authorList>
            <consortium name="Caenorhabditis japonica Sequencing Consortium"/>
            <person name="Wilson R.K."/>
        </authorList>
    </citation>
    <scope>NUCLEOTIDE SEQUENCE [LARGE SCALE GENOMIC DNA]</scope>
    <source>
        <strain evidence="4">DF5081</strain>
    </source>
</reference>
<accession>A0A8R1IBQ8</accession>
<dbReference type="SMART" id="SM00404">
    <property type="entry name" value="PTPc_motif"/>
    <property type="match status" value="1"/>
</dbReference>
<dbReference type="Gene3D" id="3.90.190.10">
    <property type="entry name" value="Protein tyrosine phosphatase superfamily"/>
    <property type="match status" value="1"/>
</dbReference>
<evidence type="ECO:0000259" key="2">
    <source>
        <dbReference type="PROSITE" id="PS50056"/>
    </source>
</evidence>
<dbReference type="InterPro" id="IPR000387">
    <property type="entry name" value="Tyr_Pase_dom"/>
</dbReference>
<reference evidence="3" key="2">
    <citation type="submission" date="2022-06" db="UniProtKB">
        <authorList>
            <consortium name="EnsemblMetazoa"/>
        </authorList>
    </citation>
    <scope>IDENTIFICATION</scope>
    <source>
        <strain evidence="3">DF5081</strain>
    </source>
</reference>
<keyword evidence="4" id="KW-1185">Reference proteome</keyword>
<name>A0A8R1IBQ8_CAEJA</name>
<dbReference type="Pfam" id="PF00102">
    <property type="entry name" value="Y_phosphatase"/>
    <property type="match status" value="1"/>
</dbReference>
<evidence type="ECO:0000313" key="4">
    <source>
        <dbReference type="Proteomes" id="UP000005237"/>
    </source>
</evidence>
<dbReference type="Proteomes" id="UP000005237">
    <property type="component" value="Unassembled WGS sequence"/>
</dbReference>
<dbReference type="SUPFAM" id="SSF52799">
    <property type="entry name" value="(Phosphotyrosine protein) phosphatases II"/>
    <property type="match status" value="1"/>
</dbReference>
<dbReference type="InterPro" id="IPR029021">
    <property type="entry name" value="Prot-tyrosine_phosphatase-like"/>
</dbReference>
<dbReference type="PROSITE" id="PS50055">
    <property type="entry name" value="TYR_PHOSPHATASE_PTP"/>
    <property type="match status" value="1"/>
</dbReference>
<feature type="domain" description="Tyrosine-protein phosphatase" evidence="1">
    <location>
        <begin position="1"/>
        <end position="101"/>
    </location>
</feature>
<evidence type="ECO:0000313" key="3">
    <source>
        <dbReference type="EnsemblMetazoa" id="CJA31552b.1"/>
    </source>
</evidence>
<dbReference type="InterPro" id="IPR003595">
    <property type="entry name" value="Tyr_Pase_cat"/>
</dbReference>